<dbReference type="CDD" id="cd04480">
    <property type="entry name" value="RPA1_DBD_A_like"/>
    <property type="match status" value="1"/>
</dbReference>
<dbReference type="InterPro" id="IPR047192">
    <property type="entry name" value="Euk_RPA1_DBD_C"/>
</dbReference>
<evidence type="ECO:0000256" key="5">
    <source>
        <dbReference type="ARBA" id="ARBA00023125"/>
    </source>
</evidence>
<dbReference type="Proteomes" id="UP000682877">
    <property type="component" value="Chromosome 6"/>
</dbReference>
<comment type="similarity">
    <text evidence="1">Belongs to the replication factor A protein 1 family.</text>
</comment>
<dbReference type="PANTHER" id="PTHR45089">
    <property type="entry name" value="DNAJ HEAT SHOCK AMINO-TERMINAL DOMAIN PROTEIN-RELATED"/>
    <property type="match status" value="1"/>
</dbReference>
<keyword evidence="6" id="KW-1133">Transmembrane helix</keyword>
<dbReference type="SUPFAM" id="SSF50249">
    <property type="entry name" value="Nucleic acid-binding proteins"/>
    <property type="match status" value="3"/>
</dbReference>
<evidence type="ECO:0000256" key="6">
    <source>
        <dbReference type="SAM" id="Phobius"/>
    </source>
</evidence>
<dbReference type="CDD" id="cd04476">
    <property type="entry name" value="RPA1_DBD_C"/>
    <property type="match status" value="1"/>
</dbReference>
<proteinExistence type="inferred from homology"/>
<evidence type="ECO:0000259" key="7">
    <source>
        <dbReference type="Pfam" id="PF02721"/>
    </source>
</evidence>
<keyword evidence="6" id="KW-0472">Membrane</keyword>
<evidence type="ECO:0000259" key="8">
    <source>
        <dbReference type="Pfam" id="PF08646"/>
    </source>
</evidence>
<feature type="transmembrane region" description="Helical" evidence="6">
    <location>
        <begin position="757"/>
        <end position="780"/>
    </location>
</feature>
<dbReference type="InterPro" id="IPR012340">
    <property type="entry name" value="NA-bd_OB-fold"/>
</dbReference>
<evidence type="ECO:0000256" key="2">
    <source>
        <dbReference type="ARBA" id="ARBA00022723"/>
    </source>
</evidence>
<feature type="domain" description="DUF3444" evidence="9">
    <location>
        <begin position="45"/>
        <end position="250"/>
    </location>
</feature>
<dbReference type="Pfam" id="PF11926">
    <property type="entry name" value="DUF3444"/>
    <property type="match status" value="1"/>
</dbReference>
<dbReference type="PANTHER" id="PTHR45089:SF50">
    <property type="entry name" value="DNAJ HEAT SHOCK AMINO-TERMINAL DOMAIN PROTEIN-RELATED"/>
    <property type="match status" value="1"/>
</dbReference>
<evidence type="ECO:0000256" key="4">
    <source>
        <dbReference type="ARBA" id="ARBA00022833"/>
    </source>
</evidence>
<keyword evidence="4" id="KW-0862">Zinc</keyword>
<dbReference type="CDD" id="cd04481">
    <property type="entry name" value="RPA1_DBD_B_like"/>
    <property type="match status" value="1"/>
</dbReference>
<evidence type="ECO:0000256" key="1">
    <source>
        <dbReference type="ARBA" id="ARBA00005690"/>
    </source>
</evidence>
<dbReference type="Pfam" id="PF02721">
    <property type="entry name" value="DUF223"/>
    <property type="match status" value="1"/>
</dbReference>
<evidence type="ECO:0000256" key="3">
    <source>
        <dbReference type="ARBA" id="ARBA00022771"/>
    </source>
</evidence>
<dbReference type="Pfam" id="PF08646">
    <property type="entry name" value="Rep_fac-A_C"/>
    <property type="match status" value="1"/>
</dbReference>
<keyword evidence="5" id="KW-0238">DNA-binding</keyword>
<evidence type="ECO:0000313" key="11">
    <source>
        <dbReference type="Proteomes" id="UP000682877"/>
    </source>
</evidence>
<dbReference type="AlphaFoldDB" id="A0A8S2AKL9"/>
<organism evidence="10 11">
    <name type="scientific">Arabidopsis arenosa</name>
    <name type="common">Sand rock-cress</name>
    <name type="synonym">Cardaminopsis arenosa</name>
    <dbReference type="NCBI Taxonomy" id="38785"/>
    <lineage>
        <taxon>Eukaryota</taxon>
        <taxon>Viridiplantae</taxon>
        <taxon>Streptophyta</taxon>
        <taxon>Embryophyta</taxon>
        <taxon>Tracheophyta</taxon>
        <taxon>Spermatophyta</taxon>
        <taxon>Magnoliopsida</taxon>
        <taxon>eudicotyledons</taxon>
        <taxon>Gunneridae</taxon>
        <taxon>Pentapetalae</taxon>
        <taxon>rosids</taxon>
        <taxon>malvids</taxon>
        <taxon>Brassicales</taxon>
        <taxon>Brassicaceae</taxon>
        <taxon>Camelineae</taxon>
        <taxon>Arabidopsis</taxon>
    </lineage>
</organism>
<evidence type="ECO:0000259" key="9">
    <source>
        <dbReference type="Pfam" id="PF11926"/>
    </source>
</evidence>
<keyword evidence="2" id="KW-0479">Metal-binding</keyword>
<keyword evidence="11" id="KW-1185">Reference proteome</keyword>
<name>A0A8S2AKL9_ARAAE</name>
<dbReference type="GO" id="GO:0008270">
    <property type="term" value="F:zinc ion binding"/>
    <property type="evidence" value="ECO:0007669"/>
    <property type="project" value="UniProtKB-KW"/>
</dbReference>
<gene>
    <name evidence="10" type="ORF">AARE701A_LOCUS15594</name>
</gene>
<feature type="domain" description="Replication factor A C-terminal" evidence="8">
    <location>
        <begin position="581"/>
        <end position="701"/>
    </location>
</feature>
<dbReference type="InterPro" id="IPR013955">
    <property type="entry name" value="Rep_factor-A_C"/>
</dbReference>
<dbReference type="InterPro" id="IPR003871">
    <property type="entry name" value="RFA1B/D_OB_1st"/>
</dbReference>
<evidence type="ECO:0000313" key="10">
    <source>
        <dbReference type="EMBL" id="CAE6109077.1"/>
    </source>
</evidence>
<accession>A0A8S2AKL9</accession>
<keyword evidence="6" id="KW-0812">Transmembrane</keyword>
<dbReference type="Gene3D" id="2.40.50.140">
    <property type="entry name" value="Nucleic acid-binding proteins"/>
    <property type="match status" value="3"/>
</dbReference>
<dbReference type="EMBL" id="LR999456">
    <property type="protein sequence ID" value="CAE6109077.1"/>
    <property type="molecule type" value="Genomic_DNA"/>
</dbReference>
<protein>
    <submittedName>
        <fullName evidence="10">Uncharacterized protein</fullName>
    </submittedName>
</protein>
<feature type="domain" description="Replication protein A 70 kDa DNA-binding subunit B/D first OB fold" evidence="7">
    <location>
        <begin position="307"/>
        <end position="401"/>
    </location>
</feature>
<dbReference type="GO" id="GO:0003677">
    <property type="term" value="F:DNA binding"/>
    <property type="evidence" value="ECO:0007669"/>
    <property type="project" value="UniProtKB-KW"/>
</dbReference>
<reference evidence="10" key="1">
    <citation type="submission" date="2021-01" db="EMBL/GenBank/DDBJ databases">
        <authorList>
            <person name="Bezrukov I."/>
        </authorList>
    </citation>
    <scope>NUCLEOTIDE SEQUENCE</scope>
</reference>
<dbReference type="InterPro" id="IPR024593">
    <property type="entry name" value="DUF3444"/>
</dbReference>
<sequence length="784" mass="88712">MDITSSDGATTFSSSCADNFLSPALSCAVSRRRNEDGESSNTSCNRKVFQTGQIWSFCSGNVDLPLYYGRIQKITFTQAFEQEAIYKLHISRLKAIPFPENVIQWKDKRIPFGCGTFLVRKSVEILTPDDVSLQIVPQTSMDGNEYTILPKIGDLWAIYRFWTSHKEFKDVGYCNYDIVEVLDDALDYKVLALEPAFYNDDEDKNTFFEAAESKHSDCDEEDGPEVIFMIPKSKMLRFSHQIPASRVTKEIRGDLKEVFEVDTKALPSSVSQLTQTLLLSTGTTISACNMKLDFTPIAQLESVTENEIWKIKARVARFWRFHNNDKPGDSGGLDLLLVDDKGDRIQACIRGKLIQKFEKDLQEGECCILMNFKLSPNLGSYRATGHSFKIFFTWSTIVKPCEEIPNHSLRFSFIPFDKLQRHDENVFLDVIGEIVGMKDLKEITVRNAPCKLLNLQLKSLDDSIIDCVFWEKFAEDIHSYVQSFSGGPIVMLCSLMRINVYNGKFTIQSAKSSTKLFINSDIAEINEFKERMPKDVVSATSSGCSILTLSNSKEVSSHHFSLDSRKTIAELLTSHEEMTCSIYATICALKTEIPWFYIGCPTCLRKVNQYLNPDTEEIEADKFSCDLCQKVVDSTVTRYQVHVKVVDDTGTISFLMFDKEVIQLIHKSAYELLEQQVQFNRGTQFPPELLALDGRQFVFTVFKPSTTKNYRPATYKVVKITDDPAKLLMFCGANNNTANPPAIDSQFSNSTEVTSNMVWPSSTLVLMVVFPVTLAIYVLFLSDG</sequence>
<keyword evidence="3" id="KW-0863">Zinc-finger</keyword>